<dbReference type="EnsemblPlants" id="Pp3c24_19680V3.2">
    <property type="protein sequence ID" value="Pp3c24_19680V3.2"/>
    <property type="gene ID" value="Pp3c24_19680"/>
</dbReference>
<proteinExistence type="predicted"/>
<evidence type="ECO:0000313" key="2">
    <source>
        <dbReference type="Proteomes" id="UP000006727"/>
    </source>
</evidence>
<protein>
    <submittedName>
        <fullName evidence="1">Uncharacterized protein</fullName>
    </submittedName>
</protein>
<dbReference type="Gramene" id="Pp3c24_19680V3.2">
    <property type="protein sequence ID" value="Pp3c24_19680V3.2"/>
    <property type="gene ID" value="Pp3c24_19680"/>
</dbReference>
<sequence length="94" mass="10379">NPNSVGRPAMAETGPFPLAQAFCRSRRRRRLSLSCVEDSEETITMSPFYYYVGAPHSITVPVASAAWLLWDLTNLLCDLFGCDVDVVQSNVILA</sequence>
<accession>A0A7I4CK56</accession>
<organism evidence="1 2">
    <name type="scientific">Physcomitrium patens</name>
    <name type="common">Spreading-leaved earth moss</name>
    <name type="synonym">Physcomitrella patens</name>
    <dbReference type="NCBI Taxonomy" id="3218"/>
    <lineage>
        <taxon>Eukaryota</taxon>
        <taxon>Viridiplantae</taxon>
        <taxon>Streptophyta</taxon>
        <taxon>Embryophyta</taxon>
        <taxon>Bryophyta</taxon>
        <taxon>Bryophytina</taxon>
        <taxon>Bryopsida</taxon>
        <taxon>Funariidae</taxon>
        <taxon>Funariales</taxon>
        <taxon>Funariaceae</taxon>
        <taxon>Physcomitrium</taxon>
    </lineage>
</organism>
<keyword evidence="2" id="KW-1185">Reference proteome</keyword>
<reference evidence="1 2" key="2">
    <citation type="journal article" date="2018" name="Plant J.">
        <title>The Physcomitrella patens chromosome-scale assembly reveals moss genome structure and evolution.</title>
        <authorList>
            <person name="Lang D."/>
            <person name="Ullrich K.K."/>
            <person name="Murat F."/>
            <person name="Fuchs J."/>
            <person name="Jenkins J."/>
            <person name="Haas F.B."/>
            <person name="Piednoel M."/>
            <person name="Gundlach H."/>
            <person name="Van Bel M."/>
            <person name="Meyberg R."/>
            <person name="Vives C."/>
            <person name="Morata J."/>
            <person name="Symeonidi A."/>
            <person name="Hiss M."/>
            <person name="Muchero W."/>
            <person name="Kamisugi Y."/>
            <person name="Saleh O."/>
            <person name="Blanc G."/>
            <person name="Decker E.L."/>
            <person name="van Gessel N."/>
            <person name="Grimwood J."/>
            <person name="Hayes R.D."/>
            <person name="Graham S.W."/>
            <person name="Gunter L.E."/>
            <person name="McDaniel S.F."/>
            <person name="Hoernstein S.N.W."/>
            <person name="Larsson A."/>
            <person name="Li F.W."/>
            <person name="Perroud P.F."/>
            <person name="Phillips J."/>
            <person name="Ranjan P."/>
            <person name="Rokshar D.S."/>
            <person name="Rothfels C.J."/>
            <person name="Schneider L."/>
            <person name="Shu S."/>
            <person name="Stevenson D.W."/>
            <person name="Thummler F."/>
            <person name="Tillich M."/>
            <person name="Villarreal Aguilar J.C."/>
            <person name="Widiez T."/>
            <person name="Wong G.K."/>
            <person name="Wymore A."/>
            <person name="Zhang Y."/>
            <person name="Zimmer A.D."/>
            <person name="Quatrano R.S."/>
            <person name="Mayer K.F.X."/>
            <person name="Goodstein D."/>
            <person name="Casacuberta J.M."/>
            <person name="Vandepoele K."/>
            <person name="Reski R."/>
            <person name="Cuming A.C."/>
            <person name="Tuskan G.A."/>
            <person name="Maumus F."/>
            <person name="Salse J."/>
            <person name="Schmutz J."/>
            <person name="Rensing S.A."/>
        </authorList>
    </citation>
    <scope>NUCLEOTIDE SEQUENCE [LARGE SCALE GENOMIC DNA]</scope>
    <source>
        <strain evidence="1 2">cv. Gransden 2004</strain>
    </source>
</reference>
<dbReference type="Proteomes" id="UP000006727">
    <property type="component" value="Chromosome 24"/>
</dbReference>
<dbReference type="EMBL" id="ABEU02000024">
    <property type="status" value="NOT_ANNOTATED_CDS"/>
    <property type="molecule type" value="Genomic_DNA"/>
</dbReference>
<name>A0A7I4CK56_PHYPA</name>
<evidence type="ECO:0000313" key="1">
    <source>
        <dbReference type="EnsemblPlants" id="Pp3c24_19680V3.2"/>
    </source>
</evidence>
<reference evidence="1 2" key="1">
    <citation type="journal article" date="2008" name="Science">
        <title>The Physcomitrella genome reveals evolutionary insights into the conquest of land by plants.</title>
        <authorList>
            <person name="Rensing S."/>
            <person name="Lang D."/>
            <person name="Zimmer A."/>
            <person name="Terry A."/>
            <person name="Salamov A."/>
            <person name="Shapiro H."/>
            <person name="Nishiyama T."/>
            <person name="Perroud P.-F."/>
            <person name="Lindquist E."/>
            <person name="Kamisugi Y."/>
            <person name="Tanahashi T."/>
            <person name="Sakakibara K."/>
            <person name="Fujita T."/>
            <person name="Oishi K."/>
            <person name="Shin-I T."/>
            <person name="Kuroki Y."/>
            <person name="Toyoda A."/>
            <person name="Suzuki Y."/>
            <person name="Hashimoto A."/>
            <person name="Yamaguchi K."/>
            <person name="Sugano A."/>
            <person name="Kohara Y."/>
            <person name="Fujiyama A."/>
            <person name="Anterola A."/>
            <person name="Aoki S."/>
            <person name="Ashton N."/>
            <person name="Barbazuk W.B."/>
            <person name="Barker E."/>
            <person name="Bennetzen J."/>
            <person name="Bezanilla M."/>
            <person name="Blankenship R."/>
            <person name="Cho S.H."/>
            <person name="Dutcher S."/>
            <person name="Estelle M."/>
            <person name="Fawcett J.A."/>
            <person name="Gundlach H."/>
            <person name="Hanada K."/>
            <person name="Heyl A."/>
            <person name="Hicks K.A."/>
            <person name="Hugh J."/>
            <person name="Lohr M."/>
            <person name="Mayer K."/>
            <person name="Melkozernov A."/>
            <person name="Murata T."/>
            <person name="Nelson D."/>
            <person name="Pils B."/>
            <person name="Prigge M."/>
            <person name="Reiss B."/>
            <person name="Renner T."/>
            <person name="Rombauts S."/>
            <person name="Rushton P."/>
            <person name="Sanderfoot A."/>
            <person name="Schween G."/>
            <person name="Shiu S.-H."/>
            <person name="Stueber K."/>
            <person name="Theodoulou F.L."/>
            <person name="Tu H."/>
            <person name="Van de Peer Y."/>
            <person name="Verrier P.J."/>
            <person name="Waters E."/>
            <person name="Wood A."/>
            <person name="Yang L."/>
            <person name="Cove D."/>
            <person name="Cuming A."/>
            <person name="Hasebe M."/>
            <person name="Lucas S."/>
            <person name="Mishler D.B."/>
            <person name="Reski R."/>
            <person name="Grigoriev I."/>
            <person name="Quatrano R.S."/>
            <person name="Boore J.L."/>
        </authorList>
    </citation>
    <scope>NUCLEOTIDE SEQUENCE [LARGE SCALE GENOMIC DNA]</scope>
    <source>
        <strain evidence="1 2">cv. Gransden 2004</strain>
    </source>
</reference>
<dbReference type="AlphaFoldDB" id="A0A7I4CK56"/>
<reference evidence="1" key="3">
    <citation type="submission" date="2020-12" db="UniProtKB">
        <authorList>
            <consortium name="EnsemblPlants"/>
        </authorList>
    </citation>
    <scope>IDENTIFICATION</scope>
</reference>